<comment type="caution">
    <text evidence="1">The sequence shown here is derived from an EMBL/GenBank/DDBJ whole genome shotgun (WGS) entry which is preliminary data.</text>
</comment>
<accession>A0A9P9DFN6</accession>
<proteinExistence type="predicted"/>
<evidence type="ECO:0000313" key="1">
    <source>
        <dbReference type="EMBL" id="KAH7118299.1"/>
    </source>
</evidence>
<reference evidence="1" key="1">
    <citation type="journal article" date="2021" name="Nat. Commun.">
        <title>Genetic determinants of endophytism in the Arabidopsis root mycobiome.</title>
        <authorList>
            <person name="Mesny F."/>
            <person name="Miyauchi S."/>
            <person name="Thiergart T."/>
            <person name="Pickel B."/>
            <person name="Atanasova L."/>
            <person name="Karlsson M."/>
            <person name="Huettel B."/>
            <person name="Barry K.W."/>
            <person name="Haridas S."/>
            <person name="Chen C."/>
            <person name="Bauer D."/>
            <person name="Andreopoulos W."/>
            <person name="Pangilinan J."/>
            <person name="LaButti K."/>
            <person name="Riley R."/>
            <person name="Lipzen A."/>
            <person name="Clum A."/>
            <person name="Drula E."/>
            <person name="Henrissat B."/>
            <person name="Kohler A."/>
            <person name="Grigoriev I.V."/>
            <person name="Martin F.M."/>
            <person name="Hacquard S."/>
        </authorList>
    </citation>
    <scope>NUCLEOTIDE SEQUENCE</scope>
    <source>
        <strain evidence="1">MPI-CAGE-AT-0147</strain>
    </source>
</reference>
<dbReference type="Proteomes" id="UP000738349">
    <property type="component" value="Unassembled WGS sequence"/>
</dbReference>
<organism evidence="1 2">
    <name type="scientific">Dactylonectria macrodidyma</name>
    <dbReference type="NCBI Taxonomy" id="307937"/>
    <lineage>
        <taxon>Eukaryota</taxon>
        <taxon>Fungi</taxon>
        <taxon>Dikarya</taxon>
        <taxon>Ascomycota</taxon>
        <taxon>Pezizomycotina</taxon>
        <taxon>Sordariomycetes</taxon>
        <taxon>Hypocreomycetidae</taxon>
        <taxon>Hypocreales</taxon>
        <taxon>Nectriaceae</taxon>
        <taxon>Dactylonectria</taxon>
    </lineage>
</organism>
<dbReference type="AlphaFoldDB" id="A0A9P9DFN6"/>
<name>A0A9P9DFN6_9HYPO</name>
<gene>
    <name evidence="1" type="ORF">EDB81DRAFT_816487</name>
</gene>
<protein>
    <submittedName>
        <fullName evidence="1">Uncharacterized protein</fullName>
    </submittedName>
</protein>
<dbReference type="OrthoDB" id="5020773at2759"/>
<sequence length="84" mass="9895">MIDNWAHYSQSSNRDDRIIRSIDMCWFILEDVLVYTAAVLLDPIKRKSYIEELQSRYRGTALRAILGYAWFIKTKEGYGAQRCT</sequence>
<evidence type="ECO:0000313" key="2">
    <source>
        <dbReference type="Proteomes" id="UP000738349"/>
    </source>
</evidence>
<keyword evidence="2" id="KW-1185">Reference proteome</keyword>
<dbReference type="EMBL" id="JAGMUV010000027">
    <property type="protein sequence ID" value="KAH7118299.1"/>
    <property type="molecule type" value="Genomic_DNA"/>
</dbReference>